<evidence type="ECO:0000256" key="5">
    <source>
        <dbReference type="ARBA" id="ARBA00023242"/>
    </source>
</evidence>
<name>A0A6A4HZB0_9AGAR</name>
<dbReference type="EMBL" id="ML769436">
    <property type="protein sequence ID" value="KAE9402277.1"/>
    <property type="molecule type" value="Genomic_DNA"/>
</dbReference>
<dbReference type="OrthoDB" id="2309723at2759"/>
<comment type="subcellular location">
    <subcellularLocation>
        <location evidence="1">Nucleus</location>
    </subcellularLocation>
</comment>
<evidence type="ECO:0000256" key="3">
    <source>
        <dbReference type="ARBA" id="ARBA00023015"/>
    </source>
</evidence>
<evidence type="ECO:0000256" key="1">
    <source>
        <dbReference type="ARBA" id="ARBA00004123"/>
    </source>
</evidence>
<evidence type="ECO:0000313" key="7">
    <source>
        <dbReference type="EMBL" id="KAE9402277.1"/>
    </source>
</evidence>
<dbReference type="Pfam" id="PF00172">
    <property type="entry name" value="Zn_clus"/>
    <property type="match status" value="1"/>
</dbReference>
<organism evidence="7 8">
    <name type="scientific">Gymnopus androsaceus JB14</name>
    <dbReference type="NCBI Taxonomy" id="1447944"/>
    <lineage>
        <taxon>Eukaryota</taxon>
        <taxon>Fungi</taxon>
        <taxon>Dikarya</taxon>
        <taxon>Basidiomycota</taxon>
        <taxon>Agaricomycotina</taxon>
        <taxon>Agaricomycetes</taxon>
        <taxon>Agaricomycetidae</taxon>
        <taxon>Agaricales</taxon>
        <taxon>Marasmiineae</taxon>
        <taxon>Omphalotaceae</taxon>
        <taxon>Gymnopus</taxon>
    </lineage>
</organism>
<dbReference type="InterPro" id="IPR001138">
    <property type="entry name" value="Zn2Cys6_DnaBD"/>
</dbReference>
<evidence type="ECO:0000256" key="2">
    <source>
        <dbReference type="ARBA" id="ARBA00022723"/>
    </source>
</evidence>
<dbReference type="Gene3D" id="4.10.240.10">
    <property type="entry name" value="Zn(2)-C6 fungal-type DNA-binding domain"/>
    <property type="match status" value="1"/>
</dbReference>
<dbReference type="GO" id="GO:0005634">
    <property type="term" value="C:nucleus"/>
    <property type="evidence" value="ECO:0007669"/>
    <property type="project" value="UniProtKB-SubCell"/>
</dbReference>
<dbReference type="GO" id="GO:0003677">
    <property type="term" value="F:DNA binding"/>
    <property type="evidence" value="ECO:0007669"/>
    <property type="project" value="InterPro"/>
</dbReference>
<keyword evidence="2" id="KW-0479">Metal-binding</keyword>
<dbReference type="GO" id="GO:0006351">
    <property type="term" value="P:DNA-templated transcription"/>
    <property type="evidence" value="ECO:0007669"/>
    <property type="project" value="InterPro"/>
</dbReference>
<dbReference type="SMART" id="SM00066">
    <property type="entry name" value="GAL4"/>
    <property type="match status" value="1"/>
</dbReference>
<evidence type="ECO:0000313" key="8">
    <source>
        <dbReference type="Proteomes" id="UP000799118"/>
    </source>
</evidence>
<dbReference type="PROSITE" id="PS50048">
    <property type="entry name" value="ZN2_CY6_FUNGAL_2"/>
    <property type="match status" value="1"/>
</dbReference>
<gene>
    <name evidence="7" type="ORF">BT96DRAFT_557520</name>
</gene>
<keyword evidence="3" id="KW-0805">Transcription regulation</keyword>
<keyword evidence="4" id="KW-0804">Transcription</keyword>
<dbReference type="Proteomes" id="UP000799118">
    <property type="component" value="Unassembled WGS sequence"/>
</dbReference>
<dbReference type="AlphaFoldDB" id="A0A6A4HZB0"/>
<evidence type="ECO:0000256" key="4">
    <source>
        <dbReference type="ARBA" id="ARBA00023163"/>
    </source>
</evidence>
<feature type="domain" description="Zn(2)-C6 fungal-type" evidence="6">
    <location>
        <begin position="17"/>
        <end position="38"/>
    </location>
</feature>
<keyword evidence="8" id="KW-1185">Reference proteome</keyword>
<dbReference type="Pfam" id="PF04082">
    <property type="entry name" value="Fungal_trans"/>
    <property type="match status" value="1"/>
</dbReference>
<dbReference type="CDD" id="cd00067">
    <property type="entry name" value="GAL4"/>
    <property type="match status" value="1"/>
</dbReference>
<dbReference type="SUPFAM" id="SSF57701">
    <property type="entry name" value="Zn2/Cys6 DNA-binding domain"/>
    <property type="match status" value="1"/>
</dbReference>
<dbReference type="InterPro" id="IPR007219">
    <property type="entry name" value="XnlR_reg_dom"/>
</dbReference>
<dbReference type="PANTHER" id="PTHR47338:SF29">
    <property type="entry name" value="ZN(2)-C6 FUNGAL-TYPE DOMAIN-CONTAINING PROTEIN"/>
    <property type="match status" value="1"/>
</dbReference>
<dbReference type="CDD" id="cd12148">
    <property type="entry name" value="fungal_TF_MHR"/>
    <property type="match status" value="1"/>
</dbReference>
<sequence length="512" mass="56523">MPKNYSASGVPLQKGTACTNCRLRKIKCDGRKPKCTPCQTTSSEAFSDYQISVLEARLHELESRGASEDLQRLETRPLSTSAETSFGPLPASGFEDLPPILRRLLVHNFIMNCCWVGFFLHRGRFIKTVLQSEGEAPTFALLNTTYVWGNHLSSSQNSLEQEATLVSRALQSSAHALSENHPQKITQFIQAEILLGNYFYLAGKTVEGKYHVTAAASLVLGGGLHKIRSSDTEKSGYLAEALGTLALPKDSVEEGELINAFWTVLTLDSFWNSVHGTPSSIPYTSSTVRIDTPWPLIMEEYAEKPLDPNFRSSHTIENFLRGLPDDANSPRATQCKAAILFERATFTGLQFKNDPTSQTNFDILDSLIPRFISTLLPVDRANLPPLNYQLCINSLANAADIQLHLPFAPESVSSRIRILNAAKSILDLIDTWAHVPELEFIDPMLAIIWTIACKVFIDEILRLKGPGNPANLPFTLPQIVGFSKRVIGAMESHPFPLMIVQLTQVKSALASA</sequence>
<dbReference type="InterPro" id="IPR036864">
    <property type="entry name" value="Zn2-C6_fun-type_DNA-bd_sf"/>
</dbReference>
<accession>A0A6A4HZB0</accession>
<reference evidence="7" key="1">
    <citation type="journal article" date="2019" name="Environ. Microbiol.">
        <title>Fungal ecological strategies reflected in gene transcription - a case study of two litter decomposers.</title>
        <authorList>
            <person name="Barbi F."/>
            <person name="Kohler A."/>
            <person name="Barry K."/>
            <person name="Baskaran P."/>
            <person name="Daum C."/>
            <person name="Fauchery L."/>
            <person name="Ihrmark K."/>
            <person name="Kuo A."/>
            <person name="LaButti K."/>
            <person name="Lipzen A."/>
            <person name="Morin E."/>
            <person name="Grigoriev I.V."/>
            <person name="Henrissat B."/>
            <person name="Lindahl B."/>
            <person name="Martin F."/>
        </authorList>
    </citation>
    <scope>NUCLEOTIDE SEQUENCE</scope>
    <source>
        <strain evidence="7">JB14</strain>
    </source>
</reference>
<proteinExistence type="predicted"/>
<dbReference type="InterPro" id="IPR050815">
    <property type="entry name" value="TF_fung"/>
</dbReference>
<keyword evidence="5" id="KW-0539">Nucleus</keyword>
<protein>
    <recommendedName>
        <fullName evidence="6">Zn(2)-C6 fungal-type domain-containing protein</fullName>
    </recommendedName>
</protein>
<evidence type="ECO:0000259" key="6">
    <source>
        <dbReference type="PROSITE" id="PS50048"/>
    </source>
</evidence>
<dbReference type="GO" id="GO:0008270">
    <property type="term" value="F:zinc ion binding"/>
    <property type="evidence" value="ECO:0007669"/>
    <property type="project" value="InterPro"/>
</dbReference>
<dbReference type="PANTHER" id="PTHR47338">
    <property type="entry name" value="ZN(II)2CYS6 TRANSCRIPTION FACTOR (EUROFUNG)-RELATED"/>
    <property type="match status" value="1"/>
</dbReference>
<dbReference type="GO" id="GO:0000981">
    <property type="term" value="F:DNA-binding transcription factor activity, RNA polymerase II-specific"/>
    <property type="evidence" value="ECO:0007669"/>
    <property type="project" value="InterPro"/>
</dbReference>